<protein>
    <recommendedName>
        <fullName evidence="3">alcohol dehydrogenase</fullName>
        <ecNumber evidence="3">1.1.1.1</ecNumber>
    </recommendedName>
</protein>
<evidence type="ECO:0000256" key="6">
    <source>
        <dbReference type="ARBA" id="ARBA00022833"/>
    </source>
</evidence>
<dbReference type="GO" id="GO:0046872">
    <property type="term" value="F:metal ion binding"/>
    <property type="evidence" value="ECO:0007669"/>
    <property type="project" value="UniProtKB-KW"/>
</dbReference>
<comment type="catalytic activity">
    <reaction evidence="8">
        <text>a secondary alcohol + NAD(+) = a ketone + NADH + H(+)</text>
        <dbReference type="Rhea" id="RHEA:10740"/>
        <dbReference type="ChEBI" id="CHEBI:15378"/>
        <dbReference type="ChEBI" id="CHEBI:17087"/>
        <dbReference type="ChEBI" id="CHEBI:35681"/>
        <dbReference type="ChEBI" id="CHEBI:57540"/>
        <dbReference type="ChEBI" id="CHEBI:57945"/>
        <dbReference type="EC" id="1.1.1.1"/>
    </reaction>
</comment>
<dbReference type="PaxDb" id="4081-Solyc09g037020.1.1"/>
<dbReference type="GO" id="GO:0004022">
    <property type="term" value="F:alcohol dehydrogenase (NAD+) activity"/>
    <property type="evidence" value="ECO:0007669"/>
    <property type="project" value="UniProtKB-EC"/>
</dbReference>
<reference evidence="10" key="1">
    <citation type="journal article" date="2012" name="Nature">
        <title>The tomato genome sequence provides insights into fleshy fruit evolution.</title>
        <authorList>
            <consortium name="Tomato Genome Consortium"/>
        </authorList>
    </citation>
    <scope>NUCLEOTIDE SEQUENCE [LARGE SCALE GENOMIC DNA]</scope>
    <source>
        <strain evidence="10">cv. Heinz 1706</strain>
    </source>
</reference>
<dbReference type="Gene3D" id="3.90.180.10">
    <property type="entry name" value="Medium-chain alcohol dehydrogenases, catalytic domain"/>
    <property type="match status" value="1"/>
</dbReference>
<keyword evidence="4" id="KW-0963">Cytoplasm</keyword>
<evidence type="ECO:0000256" key="8">
    <source>
        <dbReference type="ARBA" id="ARBA00049164"/>
    </source>
</evidence>
<evidence type="ECO:0000256" key="9">
    <source>
        <dbReference type="ARBA" id="ARBA00049243"/>
    </source>
</evidence>
<dbReference type="Proteomes" id="UP000004994">
    <property type="component" value="Chromosome 9"/>
</dbReference>
<keyword evidence="7" id="KW-0520">NAD</keyword>
<keyword evidence="6" id="KW-0862">Zinc</keyword>
<accession>A0A3Q7I2L1</accession>
<keyword evidence="11" id="KW-1185">Reference proteome</keyword>
<comment type="catalytic activity">
    <reaction evidence="9">
        <text>a primary alcohol + NAD(+) = an aldehyde + NADH + H(+)</text>
        <dbReference type="Rhea" id="RHEA:10736"/>
        <dbReference type="ChEBI" id="CHEBI:15378"/>
        <dbReference type="ChEBI" id="CHEBI:15734"/>
        <dbReference type="ChEBI" id="CHEBI:17478"/>
        <dbReference type="ChEBI" id="CHEBI:57540"/>
        <dbReference type="ChEBI" id="CHEBI:57945"/>
        <dbReference type="EC" id="1.1.1.1"/>
    </reaction>
</comment>
<sequence>VFGSLGAPSNVAKPTKDSSVAIFWLGAVGLIAADGAKIASASRMICVITEMTDWKFDLSVKCTGHIDVCFLSLNFLDWWGVAVLIGSCVQDTPLNFLNERTLKGTFFENSTPRLDIPSIVEKYLNKELELEKFITHTLPILLINKAF</sequence>
<dbReference type="PANTHER" id="PTHR43880:SF40">
    <property type="entry name" value="ALCOHOL DEHYDROGENASE 2"/>
    <property type="match status" value="1"/>
</dbReference>
<dbReference type="SUPFAM" id="SSF51735">
    <property type="entry name" value="NAD(P)-binding Rossmann-fold domains"/>
    <property type="match status" value="1"/>
</dbReference>
<dbReference type="Gene3D" id="3.40.50.720">
    <property type="entry name" value="NAD(P)-binding Rossmann-like Domain"/>
    <property type="match status" value="2"/>
</dbReference>
<dbReference type="EnsemblPlants" id="Solyc09g037020.2.1">
    <property type="protein sequence ID" value="Solyc09g037020.2.1"/>
    <property type="gene ID" value="Solyc09g037020.2"/>
</dbReference>
<dbReference type="GO" id="GO:0005737">
    <property type="term" value="C:cytoplasm"/>
    <property type="evidence" value="ECO:0007669"/>
    <property type="project" value="UniProtKB-SubCell"/>
</dbReference>
<proteinExistence type="inferred from homology"/>
<evidence type="ECO:0000256" key="3">
    <source>
        <dbReference type="ARBA" id="ARBA00013190"/>
    </source>
</evidence>
<dbReference type="STRING" id="4081.A0A3Q7I2L1"/>
<dbReference type="PANTHER" id="PTHR43880">
    <property type="entry name" value="ALCOHOL DEHYDROGENASE"/>
    <property type="match status" value="1"/>
</dbReference>
<evidence type="ECO:0000256" key="4">
    <source>
        <dbReference type="ARBA" id="ARBA00022490"/>
    </source>
</evidence>
<evidence type="ECO:0000256" key="2">
    <source>
        <dbReference type="ARBA" id="ARBA00008072"/>
    </source>
</evidence>
<dbReference type="EC" id="1.1.1.1" evidence="3"/>
<dbReference type="InterPro" id="IPR036291">
    <property type="entry name" value="NAD(P)-bd_dom_sf"/>
</dbReference>
<evidence type="ECO:0000313" key="11">
    <source>
        <dbReference type="Proteomes" id="UP000004994"/>
    </source>
</evidence>
<dbReference type="AlphaFoldDB" id="A0A3Q7I2L1"/>
<dbReference type="Gramene" id="Solyc09g037020.2.1">
    <property type="protein sequence ID" value="Solyc09g037020.2.1"/>
    <property type="gene ID" value="Solyc09g037020.2"/>
</dbReference>
<evidence type="ECO:0000256" key="5">
    <source>
        <dbReference type="ARBA" id="ARBA00022723"/>
    </source>
</evidence>
<keyword evidence="5" id="KW-0479">Metal-binding</keyword>
<comment type="similarity">
    <text evidence="2">Belongs to the zinc-containing alcohol dehydrogenase family.</text>
</comment>
<comment type="subcellular location">
    <subcellularLocation>
        <location evidence="1">Cytoplasm</location>
    </subcellularLocation>
</comment>
<evidence type="ECO:0000256" key="1">
    <source>
        <dbReference type="ARBA" id="ARBA00004496"/>
    </source>
</evidence>
<evidence type="ECO:0000313" key="10">
    <source>
        <dbReference type="EnsemblPlants" id="Solyc09g037020.2.1"/>
    </source>
</evidence>
<dbReference type="InParanoid" id="A0A3Q7I2L1"/>
<reference evidence="10" key="2">
    <citation type="submission" date="2019-01" db="UniProtKB">
        <authorList>
            <consortium name="EnsemblPlants"/>
        </authorList>
    </citation>
    <scope>IDENTIFICATION</scope>
    <source>
        <strain evidence="10">cv. Heinz 1706</strain>
    </source>
</reference>
<dbReference type="OMA" id="MICVITE"/>
<name>A0A3Q7I2L1_SOLLC</name>
<organism evidence="10">
    <name type="scientific">Solanum lycopersicum</name>
    <name type="common">Tomato</name>
    <name type="synonym">Lycopersicon esculentum</name>
    <dbReference type="NCBI Taxonomy" id="4081"/>
    <lineage>
        <taxon>Eukaryota</taxon>
        <taxon>Viridiplantae</taxon>
        <taxon>Streptophyta</taxon>
        <taxon>Embryophyta</taxon>
        <taxon>Tracheophyta</taxon>
        <taxon>Spermatophyta</taxon>
        <taxon>Magnoliopsida</taxon>
        <taxon>eudicotyledons</taxon>
        <taxon>Gunneridae</taxon>
        <taxon>Pentapetalae</taxon>
        <taxon>asterids</taxon>
        <taxon>lamiids</taxon>
        <taxon>Solanales</taxon>
        <taxon>Solanaceae</taxon>
        <taxon>Solanoideae</taxon>
        <taxon>Solaneae</taxon>
        <taxon>Solanum</taxon>
        <taxon>Solanum subgen. Lycopersicon</taxon>
    </lineage>
</organism>
<evidence type="ECO:0000256" key="7">
    <source>
        <dbReference type="ARBA" id="ARBA00023027"/>
    </source>
</evidence>